<dbReference type="PANTHER" id="PTHR24287">
    <property type="entry name" value="P450, PUTATIVE (EUROFUNG)-RELATED"/>
    <property type="match status" value="1"/>
</dbReference>
<evidence type="ECO:0000256" key="1">
    <source>
        <dbReference type="ARBA" id="ARBA00001971"/>
    </source>
</evidence>
<dbReference type="EMBL" id="MU007037">
    <property type="protein sequence ID" value="KAF2430664.1"/>
    <property type="molecule type" value="Genomic_DNA"/>
</dbReference>
<name>A0A9P4NSU0_9PEZI</name>
<evidence type="ECO:0000256" key="5">
    <source>
        <dbReference type="ARBA" id="ARBA00023002"/>
    </source>
</evidence>
<dbReference type="GO" id="GO:0005506">
    <property type="term" value="F:iron ion binding"/>
    <property type="evidence" value="ECO:0007669"/>
    <property type="project" value="InterPro"/>
</dbReference>
<reference evidence="10" key="1">
    <citation type="journal article" date="2020" name="Stud. Mycol.">
        <title>101 Dothideomycetes genomes: a test case for predicting lifestyles and emergence of pathogens.</title>
        <authorList>
            <person name="Haridas S."/>
            <person name="Albert R."/>
            <person name="Binder M."/>
            <person name="Bloem J."/>
            <person name="Labutti K."/>
            <person name="Salamov A."/>
            <person name="Andreopoulos B."/>
            <person name="Baker S."/>
            <person name="Barry K."/>
            <person name="Bills G."/>
            <person name="Bluhm B."/>
            <person name="Cannon C."/>
            <person name="Castanera R."/>
            <person name="Culley D."/>
            <person name="Daum C."/>
            <person name="Ezra D."/>
            <person name="Gonzalez J."/>
            <person name="Henrissat B."/>
            <person name="Kuo A."/>
            <person name="Liang C."/>
            <person name="Lipzen A."/>
            <person name="Lutzoni F."/>
            <person name="Magnuson J."/>
            <person name="Mondo S."/>
            <person name="Nolan M."/>
            <person name="Ohm R."/>
            <person name="Pangilinan J."/>
            <person name="Park H.-J."/>
            <person name="Ramirez L."/>
            <person name="Alfaro M."/>
            <person name="Sun H."/>
            <person name="Tritt A."/>
            <person name="Yoshinaga Y."/>
            <person name="Zwiers L.-H."/>
            <person name="Turgeon B."/>
            <person name="Goodwin S."/>
            <person name="Spatafora J."/>
            <person name="Crous P."/>
            <person name="Grigoriev I."/>
        </authorList>
    </citation>
    <scope>NUCLEOTIDE SEQUENCE</scope>
    <source>
        <strain evidence="10">CBS 130266</strain>
    </source>
</reference>
<dbReference type="Gene3D" id="1.10.630.10">
    <property type="entry name" value="Cytochrome P450"/>
    <property type="match status" value="1"/>
</dbReference>
<gene>
    <name evidence="10" type="ORF">EJ08DRAFT_733927</name>
</gene>
<dbReference type="AlphaFoldDB" id="A0A9P4NSU0"/>
<evidence type="ECO:0000256" key="4">
    <source>
        <dbReference type="ARBA" id="ARBA00022723"/>
    </source>
</evidence>
<dbReference type="InterPro" id="IPR036396">
    <property type="entry name" value="Cyt_P450_sf"/>
</dbReference>
<accession>A0A9P4NSU0</accession>
<evidence type="ECO:0000256" key="6">
    <source>
        <dbReference type="ARBA" id="ARBA00023004"/>
    </source>
</evidence>
<protein>
    <submittedName>
        <fullName evidence="10">Cytochrome P450</fullName>
    </submittedName>
</protein>
<dbReference type="PRINTS" id="PR00464">
    <property type="entry name" value="EP450II"/>
</dbReference>
<dbReference type="SUPFAM" id="SSF48264">
    <property type="entry name" value="Cytochrome P450"/>
    <property type="match status" value="1"/>
</dbReference>
<dbReference type="PRINTS" id="PR01239">
    <property type="entry name" value="EP450IICYP52"/>
</dbReference>
<sequence length="519" mass="58813">MKASSTWPDIQYYVSLILLAVIFSKLWNKHAQKKIEQKFATEKGCQPLLPWGARWPFGLGLLVKVSHYAKKQQLLHFFVTALEQCPRTWEQNVLGATSIGTIEPENVEAVLSKQFSDFGLGLRSPSFYPLLGSGIFTQDGPEWKHSRDLLRPQFVQKRSENFEQLRTSVKDLIECLPQNGVMDLQPLFFRLTFDTTTFLLFGKSMCSLQSEDVAGQEMEFADAFNLAQDYLSHRSRLGKYYWLMNDRAFRNACKTCHRFVDDAVRSAVANFASQGESVEGESTHTFLNALIQKTSNPKILRDQCLNILLAGRDTTACLLSWTFRLLARHPRVLEKLRAEIGTTIGVGTSAPQPTRNDLKKMFYLNLVIKEVLRLYPSVPINGRTAVKMTTLPRGGGKDGKSPILVRAGEGITYLIYAIHRRKDIYGSDAEEFRPERWKDQKLKDVGYGYLPFNGGPRVCLGQEFALMEAGYTIVRIIQQFRRIELPEDEAHIDIGMEKQNLTLVVVSAGGCRVNLGREV</sequence>
<keyword evidence="6 8" id="KW-0408">Iron</keyword>
<organism evidence="10 11">
    <name type="scientific">Tothia fuscella</name>
    <dbReference type="NCBI Taxonomy" id="1048955"/>
    <lineage>
        <taxon>Eukaryota</taxon>
        <taxon>Fungi</taxon>
        <taxon>Dikarya</taxon>
        <taxon>Ascomycota</taxon>
        <taxon>Pezizomycotina</taxon>
        <taxon>Dothideomycetes</taxon>
        <taxon>Pleosporomycetidae</taxon>
        <taxon>Venturiales</taxon>
        <taxon>Cylindrosympodiaceae</taxon>
        <taxon>Tothia</taxon>
    </lineage>
</organism>
<dbReference type="Proteomes" id="UP000800235">
    <property type="component" value="Unassembled WGS sequence"/>
</dbReference>
<keyword evidence="11" id="KW-1185">Reference proteome</keyword>
<dbReference type="OrthoDB" id="1470350at2759"/>
<dbReference type="GO" id="GO:0016712">
    <property type="term" value="F:oxidoreductase activity, acting on paired donors, with incorporation or reduction of molecular oxygen, reduced flavin or flavoprotein as one donor, and incorporation of one atom of oxygen"/>
    <property type="evidence" value="ECO:0007669"/>
    <property type="project" value="InterPro"/>
</dbReference>
<dbReference type="GO" id="GO:0020037">
    <property type="term" value="F:heme binding"/>
    <property type="evidence" value="ECO:0007669"/>
    <property type="project" value="InterPro"/>
</dbReference>
<evidence type="ECO:0000256" key="7">
    <source>
        <dbReference type="ARBA" id="ARBA00023033"/>
    </source>
</evidence>
<keyword evidence="4 8" id="KW-0479">Metal-binding</keyword>
<dbReference type="InterPro" id="IPR002974">
    <property type="entry name" value="Cyt_P450_E_CYP52_ascomycetes"/>
</dbReference>
<dbReference type="PRINTS" id="PR00385">
    <property type="entry name" value="P450"/>
</dbReference>
<evidence type="ECO:0000313" key="11">
    <source>
        <dbReference type="Proteomes" id="UP000800235"/>
    </source>
</evidence>
<evidence type="ECO:0000256" key="3">
    <source>
        <dbReference type="ARBA" id="ARBA00022617"/>
    </source>
</evidence>
<dbReference type="CDD" id="cd11063">
    <property type="entry name" value="CYP52"/>
    <property type="match status" value="1"/>
</dbReference>
<comment type="cofactor">
    <cofactor evidence="1 8">
        <name>heme</name>
        <dbReference type="ChEBI" id="CHEBI:30413"/>
    </cofactor>
</comment>
<proteinExistence type="inferred from homology"/>
<evidence type="ECO:0000256" key="8">
    <source>
        <dbReference type="PIRSR" id="PIRSR602402-1"/>
    </source>
</evidence>
<dbReference type="PROSITE" id="PS00086">
    <property type="entry name" value="CYTOCHROME_P450"/>
    <property type="match status" value="1"/>
</dbReference>
<feature type="binding site" description="axial binding residue" evidence="8">
    <location>
        <position position="459"/>
    </location>
    <ligand>
        <name>heme</name>
        <dbReference type="ChEBI" id="CHEBI:30413"/>
    </ligand>
    <ligandPart>
        <name>Fe</name>
        <dbReference type="ChEBI" id="CHEBI:18248"/>
    </ligandPart>
</feature>
<comment type="similarity">
    <text evidence="2 9">Belongs to the cytochrome P450 family.</text>
</comment>
<evidence type="ECO:0000256" key="9">
    <source>
        <dbReference type="RuleBase" id="RU000461"/>
    </source>
</evidence>
<keyword evidence="3 8" id="KW-0349">Heme</keyword>
<dbReference type="InterPro" id="IPR002402">
    <property type="entry name" value="Cyt_P450_E_grp-II"/>
</dbReference>
<dbReference type="InterPro" id="IPR047146">
    <property type="entry name" value="Cyt_P450_E_CYP52_fungi"/>
</dbReference>
<dbReference type="PANTHER" id="PTHR24287:SF18">
    <property type="entry name" value="CYTOCHROME P450 MONOOXYGENASE APDE-RELATED"/>
    <property type="match status" value="1"/>
</dbReference>
<evidence type="ECO:0000256" key="2">
    <source>
        <dbReference type="ARBA" id="ARBA00010617"/>
    </source>
</evidence>
<keyword evidence="5 9" id="KW-0560">Oxidoreductase</keyword>
<keyword evidence="7 9" id="KW-0503">Monooxygenase</keyword>
<evidence type="ECO:0000313" key="10">
    <source>
        <dbReference type="EMBL" id="KAF2430664.1"/>
    </source>
</evidence>
<dbReference type="Pfam" id="PF00067">
    <property type="entry name" value="p450"/>
    <property type="match status" value="1"/>
</dbReference>
<dbReference type="InterPro" id="IPR001128">
    <property type="entry name" value="Cyt_P450"/>
</dbReference>
<dbReference type="InterPro" id="IPR017972">
    <property type="entry name" value="Cyt_P450_CS"/>
</dbReference>
<comment type="caution">
    <text evidence="10">The sequence shown here is derived from an EMBL/GenBank/DDBJ whole genome shotgun (WGS) entry which is preliminary data.</text>
</comment>